<dbReference type="EMBL" id="BQXU01000005">
    <property type="protein sequence ID" value="GKT42502.1"/>
    <property type="molecule type" value="Genomic_DNA"/>
</dbReference>
<organism evidence="2 3">
    <name type="scientific">Colletotrichum spaethianum</name>
    <dbReference type="NCBI Taxonomy" id="700344"/>
    <lineage>
        <taxon>Eukaryota</taxon>
        <taxon>Fungi</taxon>
        <taxon>Dikarya</taxon>
        <taxon>Ascomycota</taxon>
        <taxon>Pezizomycotina</taxon>
        <taxon>Sordariomycetes</taxon>
        <taxon>Hypocreomycetidae</taxon>
        <taxon>Glomerellales</taxon>
        <taxon>Glomerellaceae</taxon>
        <taxon>Colletotrichum</taxon>
        <taxon>Colletotrichum spaethianum species complex</taxon>
    </lineage>
</organism>
<evidence type="ECO:0008006" key="4">
    <source>
        <dbReference type="Google" id="ProtNLM"/>
    </source>
</evidence>
<comment type="caution">
    <text evidence="2">The sequence shown here is derived from an EMBL/GenBank/DDBJ whole genome shotgun (WGS) entry which is preliminary data.</text>
</comment>
<evidence type="ECO:0000313" key="3">
    <source>
        <dbReference type="Proteomes" id="UP001055115"/>
    </source>
</evidence>
<dbReference type="GeneID" id="73323485"/>
<dbReference type="RefSeq" id="XP_049124852.1">
    <property type="nucleotide sequence ID" value="XM_049268895.1"/>
</dbReference>
<gene>
    <name evidence="2" type="ORF">ColSpa_02683</name>
</gene>
<accession>A0AA37NUV2</accession>
<protein>
    <recommendedName>
        <fullName evidence="4">Transmembrane protein</fullName>
    </recommendedName>
</protein>
<dbReference type="AlphaFoldDB" id="A0AA37NUV2"/>
<sequence length="186" mass="21054">MCAKLKRKKQGQKFRLGRVFGHALLVSTGLWIPVFLYKKFVSHKKNKSGNNDSGARGGVYAKIEEGRADDASNRDSWYAGAAAGTGNNNNNNNTAESKYEPMGYAPYRAQTPVPPYAPRRCPIRRQRRARPAPLRSITYRSRLRIPRRRSTRLSTAKDGYYVELPERRKGAHALDDVMKCFCFAVT</sequence>
<reference evidence="2 3" key="1">
    <citation type="submission" date="2022-03" db="EMBL/GenBank/DDBJ databases">
        <title>Genome data of Colletotrichum spp.</title>
        <authorList>
            <person name="Utami Y.D."/>
            <person name="Hiruma K."/>
        </authorList>
    </citation>
    <scope>NUCLEOTIDE SEQUENCE [LARGE SCALE GENOMIC DNA]</scope>
    <source>
        <strain evidence="2 3">MAFF 239500</strain>
    </source>
</reference>
<proteinExistence type="predicted"/>
<keyword evidence="3" id="KW-1185">Reference proteome</keyword>
<keyword evidence="1" id="KW-0472">Membrane</keyword>
<dbReference type="Proteomes" id="UP001055115">
    <property type="component" value="Unassembled WGS sequence"/>
</dbReference>
<evidence type="ECO:0000313" key="2">
    <source>
        <dbReference type="EMBL" id="GKT42502.1"/>
    </source>
</evidence>
<keyword evidence="1" id="KW-0812">Transmembrane</keyword>
<name>A0AA37NUV2_9PEZI</name>
<feature type="transmembrane region" description="Helical" evidence="1">
    <location>
        <begin position="20"/>
        <end position="37"/>
    </location>
</feature>
<keyword evidence="1" id="KW-1133">Transmembrane helix</keyword>
<evidence type="ECO:0000256" key="1">
    <source>
        <dbReference type="SAM" id="Phobius"/>
    </source>
</evidence>